<reference evidence="4" key="2">
    <citation type="journal article" date="2021" name="Microbiome">
        <title>Successional dynamics and alternative stable states in a saline activated sludge microbial community over 9 years.</title>
        <authorList>
            <person name="Wang Y."/>
            <person name="Ye J."/>
            <person name="Ju F."/>
            <person name="Liu L."/>
            <person name="Boyd J.A."/>
            <person name="Deng Y."/>
            <person name="Parks D.H."/>
            <person name="Jiang X."/>
            <person name="Yin X."/>
            <person name="Woodcroft B.J."/>
            <person name="Tyson G.W."/>
            <person name="Hugenholtz P."/>
            <person name="Polz M.F."/>
            <person name="Zhang T."/>
        </authorList>
    </citation>
    <scope>NUCLEOTIDE SEQUENCE</scope>
    <source>
        <strain evidence="4">HKST-UBA01</strain>
    </source>
</reference>
<organism evidence="4 5">
    <name type="scientific">Eiseniibacteriota bacterium</name>
    <dbReference type="NCBI Taxonomy" id="2212470"/>
    <lineage>
        <taxon>Bacteria</taxon>
        <taxon>Candidatus Eiseniibacteriota</taxon>
    </lineage>
</organism>
<accession>A0A956RPF8</accession>
<comment type="caution">
    <text evidence="4">The sequence shown here is derived from an EMBL/GenBank/DDBJ whole genome shotgun (WGS) entry which is preliminary data.</text>
</comment>
<dbReference type="SUPFAM" id="SSF47336">
    <property type="entry name" value="ACP-like"/>
    <property type="match status" value="1"/>
</dbReference>
<feature type="domain" description="Carrier" evidence="3">
    <location>
        <begin position="6"/>
        <end position="83"/>
    </location>
</feature>
<proteinExistence type="predicted"/>
<dbReference type="PROSITE" id="PS00012">
    <property type="entry name" value="PHOSPHOPANTETHEINE"/>
    <property type="match status" value="1"/>
</dbReference>
<dbReference type="Gene3D" id="1.10.1200.10">
    <property type="entry name" value="ACP-like"/>
    <property type="match status" value="1"/>
</dbReference>
<dbReference type="EMBL" id="JAGQHR010000299">
    <property type="protein sequence ID" value="MCA9728098.1"/>
    <property type="molecule type" value="Genomic_DNA"/>
</dbReference>
<evidence type="ECO:0000256" key="1">
    <source>
        <dbReference type="ARBA" id="ARBA00022450"/>
    </source>
</evidence>
<dbReference type="AlphaFoldDB" id="A0A956RPF8"/>
<keyword evidence="1" id="KW-0596">Phosphopantetheine</keyword>
<gene>
    <name evidence="4" type="ORF">KC729_10475</name>
</gene>
<dbReference type="Pfam" id="PF00550">
    <property type="entry name" value="PP-binding"/>
    <property type="match status" value="1"/>
</dbReference>
<evidence type="ECO:0000256" key="2">
    <source>
        <dbReference type="ARBA" id="ARBA00022553"/>
    </source>
</evidence>
<dbReference type="InterPro" id="IPR036736">
    <property type="entry name" value="ACP-like_sf"/>
</dbReference>
<dbReference type="InterPro" id="IPR006162">
    <property type="entry name" value="Ppantetheine_attach_site"/>
</dbReference>
<sequence>MTPEAQDVPRKLEQILSELLARPIDESEDDETPLRELGLSSLRMIQLIDDLETAFSIRVQDREVTGANFGTLATLIAFVGGKIGSRP</sequence>
<dbReference type="InterPro" id="IPR009081">
    <property type="entry name" value="PP-bd_ACP"/>
</dbReference>
<protein>
    <submittedName>
        <fullName evidence="4">Acyl carrier protein</fullName>
    </submittedName>
</protein>
<dbReference type="PROSITE" id="PS50075">
    <property type="entry name" value="CARRIER"/>
    <property type="match status" value="1"/>
</dbReference>
<evidence type="ECO:0000313" key="4">
    <source>
        <dbReference type="EMBL" id="MCA9728098.1"/>
    </source>
</evidence>
<reference evidence="4" key="1">
    <citation type="submission" date="2020-04" db="EMBL/GenBank/DDBJ databases">
        <authorList>
            <person name="Zhang T."/>
        </authorList>
    </citation>
    <scope>NUCLEOTIDE SEQUENCE</scope>
    <source>
        <strain evidence="4">HKST-UBA01</strain>
    </source>
</reference>
<keyword evidence="2" id="KW-0597">Phosphoprotein</keyword>
<dbReference type="Proteomes" id="UP000697710">
    <property type="component" value="Unassembled WGS sequence"/>
</dbReference>
<evidence type="ECO:0000259" key="3">
    <source>
        <dbReference type="PROSITE" id="PS50075"/>
    </source>
</evidence>
<name>A0A956RPF8_UNCEI</name>
<evidence type="ECO:0000313" key="5">
    <source>
        <dbReference type="Proteomes" id="UP000697710"/>
    </source>
</evidence>